<feature type="binding site" evidence="3">
    <location>
        <position position="46"/>
    </location>
    <ligand>
        <name>Zn(2+)</name>
        <dbReference type="ChEBI" id="CHEBI:29105"/>
        <label>2</label>
    </ligand>
</feature>
<accession>A0A926HVR1</accession>
<evidence type="ECO:0000256" key="3">
    <source>
        <dbReference type="PIRSR" id="PIRSR601952-2"/>
    </source>
</evidence>
<feature type="active site" description="Phosphoserine intermediate" evidence="2">
    <location>
        <position position="87"/>
    </location>
</feature>
<feature type="domain" description="Copper amine oxidase-like N-terminal" evidence="6">
    <location>
        <begin position="465"/>
        <end position="540"/>
    </location>
</feature>
<dbReference type="Pfam" id="PF00245">
    <property type="entry name" value="Alk_phosphatase"/>
    <property type="match status" value="1"/>
</dbReference>
<feature type="binding site" evidence="3">
    <location>
        <position position="153"/>
    </location>
    <ligand>
        <name>Mg(2+)</name>
        <dbReference type="ChEBI" id="CHEBI:18420"/>
    </ligand>
</feature>
<comment type="caution">
    <text evidence="7">The sequence shown here is derived from an EMBL/GenBank/DDBJ whole genome shotgun (WGS) entry which is preliminary data.</text>
</comment>
<keyword evidence="3" id="KW-0479">Metal-binding</keyword>
<evidence type="ECO:0000313" key="7">
    <source>
        <dbReference type="EMBL" id="MBC8536886.1"/>
    </source>
</evidence>
<proteinExistence type="inferred from homology"/>
<feature type="binding site" evidence="3">
    <location>
        <position position="321"/>
    </location>
    <ligand>
        <name>Zn(2+)</name>
        <dbReference type="ChEBI" id="CHEBI:29105"/>
        <label>2</label>
    </ligand>
</feature>
<dbReference type="InterPro" id="IPR001952">
    <property type="entry name" value="Alkaline_phosphatase"/>
</dbReference>
<dbReference type="InterPro" id="IPR012854">
    <property type="entry name" value="Cu_amine_oxidase-like_N"/>
</dbReference>
<sequence>MRHRRFFTVLAALALSAAMVLSVGAVSLEQVEVKAPVKNVILLIPDGMSTDVVTLARWYQGGGALNLDSMASGLVRTYSSDAPIADSAPAGTAMATGHKSHTGYVGVLPDVNSMPGLDPLEAGTARAPVASILEAARLEGKATGVIATSEIMHATPADFTAHYASRKDYDILSKQQVYQGVDVVLGAGSGYLAGQGRADGNDLIEVIQENYQYVTTPAGMEAVTSGKLWGMFAETALAYEFDRDPKSEPSLAQMTEKAIELLSQDEDGFFLMVEGSKIDWAAHANDPIGLISDCLAFDRAVGVALDFAKADGNTLVIAATDHGNSGVSIGSAATTGDYDKQPLSNFIDPLKKATLTGEGLEKVLNAERSNVVEVMSRYFGIDDLTDEEIEAIKNTENGSMNYTVGPMIARRADIGFTTGGHTGEDVTLYVYAPANISQLTGTVENTDIALYMAKAFGVDLDETTERLFVPARKAVEAIGGTISFDRSDKGNPILTISKGDVEVKMPVYTNIAYVNGEKTLLDGVTVFDGVGTNYVPQSAIDLLK</sequence>
<organism evidence="7 8">
    <name type="scientific">Feifania hominis</name>
    <dbReference type="NCBI Taxonomy" id="2763660"/>
    <lineage>
        <taxon>Bacteria</taxon>
        <taxon>Bacillati</taxon>
        <taxon>Bacillota</taxon>
        <taxon>Clostridia</taxon>
        <taxon>Eubacteriales</taxon>
        <taxon>Feifaniaceae</taxon>
        <taxon>Feifania</taxon>
    </lineage>
</organism>
<dbReference type="Gene3D" id="3.30.457.10">
    <property type="entry name" value="Copper amine oxidase-like, N-terminal domain"/>
    <property type="match status" value="1"/>
</dbReference>
<comment type="cofactor">
    <cofactor evidence="3">
        <name>Zn(2+)</name>
        <dbReference type="ChEBI" id="CHEBI:29105"/>
    </cofactor>
    <text evidence="3">Binds 2 Zn(2+) ions.</text>
</comment>
<comment type="similarity">
    <text evidence="4">Belongs to the alkaline phosphatase family.</text>
</comment>
<keyword evidence="5" id="KW-0732">Signal</keyword>
<dbReference type="SMART" id="SM00098">
    <property type="entry name" value="alkPPc"/>
    <property type="match status" value="1"/>
</dbReference>
<evidence type="ECO:0000256" key="2">
    <source>
        <dbReference type="PIRSR" id="PIRSR601952-1"/>
    </source>
</evidence>
<keyword evidence="3" id="KW-0862">Zinc</keyword>
<dbReference type="AlphaFoldDB" id="A0A926HVR1"/>
<keyword evidence="1" id="KW-0597">Phosphoprotein</keyword>
<dbReference type="PRINTS" id="PR00113">
    <property type="entry name" value="ALKPHPHTASE"/>
</dbReference>
<protein>
    <submittedName>
        <fullName evidence="7">Alkaline phosphatase</fullName>
    </submittedName>
</protein>
<evidence type="ECO:0000256" key="4">
    <source>
        <dbReference type="RuleBase" id="RU003946"/>
    </source>
</evidence>
<feature type="binding site" evidence="3">
    <location>
        <position position="421"/>
    </location>
    <ligand>
        <name>Zn(2+)</name>
        <dbReference type="ChEBI" id="CHEBI:29105"/>
        <label>2</label>
    </ligand>
</feature>
<dbReference type="PANTHER" id="PTHR11596">
    <property type="entry name" value="ALKALINE PHOSPHATASE"/>
    <property type="match status" value="1"/>
</dbReference>
<evidence type="ECO:0000313" key="8">
    <source>
        <dbReference type="Proteomes" id="UP000620366"/>
    </source>
</evidence>
<dbReference type="GO" id="GO:0046872">
    <property type="term" value="F:metal ion binding"/>
    <property type="evidence" value="ECO:0007669"/>
    <property type="project" value="UniProtKB-KW"/>
</dbReference>
<evidence type="ECO:0000259" key="6">
    <source>
        <dbReference type="Pfam" id="PF07833"/>
    </source>
</evidence>
<feature type="binding site" evidence="3">
    <location>
        <position position="279"/>
    </location>
    <ligand>
        <name>Zn(2+)</name>
        <dbReference type="ChEBI" id="CHEBI:29105"/>
        <label>2</label>
    </ligand>
</feature>
<dbReference type="InterPro" id="IPR017850">
    <property type="entry name" value="Alkaline_phosphatase_core_sf"/>
</dbReference>
<feature type="binding site" evidence="3">
    <location>
        <position position="322"/>
    </location>
    <ligand>
        <name>Zn(2+)</name>
        <dbReference type="ChEBI" id="CHEBI:29105"/>
        <label>2</label>
    </ligand>
</feature>
<keyword evidence="3" id="KW-0460">Magnesium</keyword>
<dbReference type="SUPFAM" id="SSF55383">
    <property type="entry name" value="Copper amine oxidase, domain N"/>
    <property type="match status" value="1"/>
</dbReference>
<feature type="chain" id="PRO_5037426064" evidence="5">
    <location>
        <begin position="26"/>
        <end position="544"/>
    </location>
</feature>
<dbReference type="Proteomes" id="UP000620366">
    <property type="component" value="Unassembled WGS sequence"/>
</dbReference>
<dbReference type="Gene3D" id="3.40.720.10">
    <property type="entry name" value="Alkaline Phosphatase, subunit A"/>
    <property type="match status" value="1"/>
</dbReference>
<dbReference type="Gene3D" id="1.10.60.40">
    <property type="match status" value="1"/>
</dbReference>
<dbReference type="Pfam" id="PF07833">
    <property type="entry name" value="Cu_amine_oxidN1"/>
    <property type="match status" value="1"/>
</dbReference>
<evidence type="ECO:0000256" key="1">
    <source>
        <dbReference type="ARBA" id="ARBA00022553"/>
    </source>
</evidence>
<dbReference type="GO" id="GO:0004035">
    <property type="term" value="F:alkaline phosphatase activity"/>
    <property type="evidence" value="ECO:0007669"/>
    <property type="project" value="TreeGrafter"/>
</dbReference>
<dbReference type="CDD" id="cd16012">
    <property type="entry name" value="ALP"/>
    <property type="match status" value="1"/>
</dbReference>
<evidence type="ECO:0000256" key="5">
    <source>
        <dbReference type="SAM" id="SignalP"/>
    </source>
</evidence>
<feature type="binding site" evidence="3">
    <location>
        <position position="274"/>
    </location>
    <ligand>
        <name>Mg(2+)</name>
        <dbReference type="ChEBI" id="CHEBI:18420"/>
    </ligand>
</feature>
<feature type="binding site" evidence="3">
    <location>
        <position position="155"/>
    </location>
    <ligand>
        <name>Mg(2+)</name>
        <dbReference type="ChEBI" id="CHEBI:18420"/>
    </ligand>
</feature>
<comment type="cofactor">
    <cofactor evidence="3">
        <name>Mg(2+)</name>
        <dbReference type="ChEBI" id="CHEBI:18420"/>
    </cofactor>
    <text evidence="3">Binds 1 Mg(2+) ion.</text>
</comment>
<name>A0A926HVR1_9FIRM</name>
<feature type="binding site" evidence="3">
    <location>
        <position position="46"/>
    </location>
    <ligand>
        <name>Mg(2+)</name>
        <dbReference type="ChEBI" id="CHEBI:18420"/>
    </ligand>
</feature>
<keyword evidence="8" id="KW-1185">Reference proteome</keyword>
<feature type="signal peptide" evidence="5">
    <location>
        <begin position="1"/>
        <end position="25"/>
    </location>
</feature>
<dbReference type="SUPFAM" id="SSF53649">
    <property type="entry name" value="Alkaline phosphatase-like"/>
    <property type="match status" value="1"/>
</dbReference>
<gene>
    <name evidence="7" type="ORF">H8695_09320</name>
</gene>
<feature type="binding site" evidence="3">
    <location>
        <position position="283"/>
    </location>
    <ligand>
        <name>Zn(2+)</name>
        <dbReference type="ChEBI" id="CHEBI:29105"/>
        <label>2</label>
    </ligand>
</feature>
<reference evidence="7" key="1">
    <citation type="submission" date="2020-08" db="EMBL/GenBank/DDBJ databases">
        <title>Genome public.</title>
        <authorList>
            <person name="Liu C."/>
            <person name="Sun Q."/>
        </authorList>
    </citation>
    <scope>NUCLEOTIDE SEQUENCE</scope>
    <source>
        <strain evidence="7">BX7</strain>
    </source>
</reference>
<dbReference type="EMBL" id="JACRSP010000004">
    <property type="protein sequence ID" value="MBC8536886.1"/>
    <property type="molecule type" value="Genomic_DNA"/>
</dbReference>
<dbReference type="InterPro" id="IPR036582">
    <property type="entry name" value="Mao_N_sf"/>
</dbReference>
<dbReference type="RefSeq" id="WP_249300908.1">
    <property type="nucleotide sequence ID" value="NZ_JACRSP010000004.1"/>
</dbReference>
<dbReference type="PANTHER" id="PTHR11596:SF5">
    <property type="entry name" value="ALKALINE PHOSPHATASE"/>
    <property type="match status" value="1"/>
</dbReference>